<reference evidence="1" key="1">
    <citation type="journal article" date="2015" name="Nature">
        <title>Complex archaea that bridge the gap between prokaryotes and eukaryotes.</title>
        <authorList>
            <person name="Spang A."/>
            <person name="Saw J.H."/>
            <person name="Jorgensen S.L."/>
            <person name="Zaremba-Niedzwiedzka K."/>
            <person name="Martijn J."/>
            <person name="Lind A.E."/>
            <person name="van Eijk R."/>
            <person name="Schleper C."/>
            <person name="Guy L."/>
            <person name="Ettema T.J."/>
        </authorList>
    </citation>
    <scope>NUCLEOTIDE SEQUENCE</scope>
</reference>
<sequence>MTREFESLPTLDKVDLERLEKKYFSPPHFLILQTDDSAPIHIVKGGAEDARRLSRMYGDMQILLKELRRLLELVG</sequence>
<evidence type="ECO:0000313" key="1">
    <source>
        <dbReference type="EMBL" id="KKN02512.1"/>
    </source>
</evidence>
<gene>
    <name evidence="1" type="ORF">LCGC14_1116840</name>
</gene>
<dbReference type="AlphaFoldDB" id="A0A0F9MSZ7"/>
<name>A0A0F9MSZ7_9ZZZZ</name>
<protein>
    <submittedName>
        <fullName evidence="1">Uncharacterized protein</fullName>
    </submittedName>
</protein>
<comment type="caution">
    <text evidence="1">The sequence shown here is derived from an EMBL/GenBank/DDBJ whole genome shotgun (WGS) entry which is preliminary data.</text>
</comment>
<organism evidence="1">
    <name type="scientific">marine sediment metagenome</name>
    <dbReference type="NCBI Taxonomy" id="412755"/>
    <lineage>
        <taxon>unclassified sequences</taxon>
        <taxon>metagenomes</taxon>
        <taxon>ecological metagenomes</taxon>
    </lineage>
</organism>
<dbReference type="EMBL" id="LAZR01005140">
    <property type="protein sequence ID" value="KKN02512.1"/>
    <property type="molecule type" value="Genomic_DNA"/>
</dbReference>
<proteinExistence type="predicted"/>
<accession>A0A0F9MSZ7</accession>